<accession>A0A9D4JHS9</accession>
<keyword evidence="2" id="KW-1185">Reference proteome</keyword>
<sequence length="202" mass="23270">MAEYDECFLIYDMDSDVPFYGFDEVEFKTKNARQEKIARIVLIPFAFIQATKFSTETTLIHSKTSMSMLFRRASSTEGRMKRSSNEINTRDMSTKKKVIRKVQELSGDGKVQVTSAWTIDMSNSQYRVSFSRDNLHVWINGTAVETTCYITDHGYDVDIFFTLEGHEGHIYSDVEGHEMMNYLLINGEIKGQDYQTKVDSAE</sequence>
<protein>
    <submittedName>
        <fullName evidence="1">Uncharacterized protein</fullName>
    </submittedName>
</protein>
<reference evidence="1" key="1">
    <citation type="journal article" date="2019" name="bioRxiv">
        <title>The Genome of the Zebra Mussel, Dreissena polymorpha: A Resource for Invasive Species Research.</title>
        <authorList>
            <person name="McCartney M.A."/>
            <person name="Auch B."/>
            <person name="Kono T."/>
            <person name="Mallez S."/>
            <person name="Zhang Y."/>
            <person name="Obille A."/>
            <person name="Becker A."/>
            <person name="Abrahante J.E."/>
            <person name="Garbe J."/>
            <person name="Badalamenti J.P."/>
            <person name="Herman A."/>
            <person name="Mangelson H."/>
            <person name="Liachko I."/>
            <person name="Sullivan S."/>
            <person name="Sone E.D."/>
            <person name="Koren S."/>
            <person name="Silverstein K.A.T."/>
            <person name="Beckman K.B."/>
            <person name="Gohl D.M."/>
        </authorList>
    </citation>
    <scope>NUCLEOTIDE SEQUENCE</scope>
    <source>
        <strain evidence="1">Duluth1</strain>
        <tissue evidence="1">Whole animal</tissue>
    </source>
</reference>
<dbReference type="Gene3D" id="2.40.128.180">
    <property type="match status" value="1"/>
</dbReference>
<gene>
    <name evidence="1" type="ORF">DPMN_136406</name>
</gene>
<reference evidence="1" key="2">
    <citation type="submission" date="2020-11" db="EMBL/GenBank/DDBJ databases">
        <authorList>
            <person name="McCartney M.A."/>
            <person name="Auch B."/>
            <person name="Kono T."/>
            <person name="Mallez S."/>
            <person name="Becker A."/>
            <person name="Gohl D.M."/>
            <person name="Silverstein K.A.T."/>
            <person name="Koren S."/>
            <person name="Bechman K.B."/>
            <person name="Herman A."/>
            <person name="Abrahante J.E."/>
            <person name="Garbe J."/>
        </authorList>
    </citation>
    <scope>NUCLEOTIDE SEQUENCE</scope>
    <source>
        <strain evidence="1">Duluth1</strain>
        <tissue evidence="1">Whole animal</tissue>
    </source>
</reference>
<dbReference type="GO" id="GO:0043066">
    <property type="term" value="P:negative regulation of apoptotic process"/>
    <property type="evidence" value="ECO:0007669"/>
    <property type="project" value="InterPro"/>
</dbReference>
<dbReference type="InterPro" id="IPR038513">
    <property type="entry name" value="FAIM1_dom_sf"/>
</dbReference>
<proteinExistence type="predicted"/>
<dbReference type="InterPro" id="IPR010695">
    <property type="entry name" value="FAIM1"/>
</dbReference>
<evidence type="ECO:0000313" key="2">
    <source>
        <dbReference type="Proteomes" id="UP000828390"/>
    </source>
</evidence>
<comment type="caution">
    <text evidence="1">The sequence shown here is derived from an EMBL/GenBank/DDBJ whole genome shotgun (WGS) entry which is preliminary data.</text>
</comment>
<dbReference type="Pfam" id="PF06905">
    <property type="entry name" value="FAIM1"/>
    <property type="match status" value="1"/>
</dbReference>
<dbReference type="EMBL" id="JAIWYP010000006">
    <property type="protein sequence ID" value="KAH3808057.1"/>
    <property type="molecule type" value="Genomic_DNA"/>
</dbReference>
<name>A0A9D4JHS9_DREPO</name>
<organism evidence="1 2">
    <name type="scientific">Dreissena polymorpha</name>
    <name type="common">Zebra mussel</name>
    <name type="synonym">Mytilus polymorpha</name>
    <dbReference type="NCBI Taxonomy" id="45954"/>
    <lineage>
        <taxon>Eukaryota</taxon>
        <taxon>Metazoa</taxon>
        <taxon>Spiralia</taxon>
        <taxon>Lophotrochozoa</taxon>
        <taxon>Mollusca</taxon>
        <taxon>Bivalvia</taxon>
        <taxon>Autobranchia</taxon>
        <taxon>Heteroconchia</taxon>
        <taxon>Euheterodonta</taxon>
        <taxon>Imparidentia</taxon>
        <taxon>Neoheterodontei</taxon>
        <taxon>Myida</taxon>
        <taxon>Dreissenoidea</taxon>
        <taxon>Dreissenidae</taxon>
        <taxon>Dreissena</taxon>
    </lineage>
</organism>
<dbReference type="AlphaFoldDB" id="A0A9D4JHS9"/>
<dbReference type="Proteomes" id="UP000828390">
    <property type="component" value="Unassembled WGS sequence"/>
</dbReference>
<evidence type="ECO:0000313" key="1">
    <source>
        <dbReference type="EMBL" id="KAH3808057.1"/>
    </source>
</evidence>